<evidence type="ECO:0000259" key="3">
    <source>
        <dbReference type="Pfam" id="PF01408"/>
    </source>
</evidence>
<proteinExistence type="inferred from homology"/>
<keyword evidence="6" id="KW-1185">Reference proteome</keyword>
<dbReference type="InterPro" id="IPR051317">
    <property type="entry name" value="Gfo/Idh/MocA_oxidoreduct"/>
</dbReference>
<reference evidence="5 6" key="1">
    <citation type="submission" date="2020-08" db="EMBL/GenBank/DDBJ databases">
        <title>Genomic Encyclopedia of Type Strains, Phase IV (KMG-IV): sequencing the most valuable type-strain genomes for metagenomic binning, comparative biology and taxonomic classification.</title>
        <authorList>
            <person name="Goeker M."/>
        </authorList>
    </citation>
    <scope>NUCLEOTIDE SEQUENCE [LARGE SCALE GENOMIC DNA]</scope>
    <source>
        <strain evidence="5 6">DSM 16268</strain>
    </source>
</reference>
<comment type="similarity">
    <text evidence="1">Belongs to the Gfo/Idh/MocA family.</text>
</comment>
<dbReference type="Gene3D" id="3.30.360.10">
    <property type="entry name" value="Dihydrodipicolinate Reductase, domain 2"/>
    <property type="match status" value="1"/>
</dbReference>
<gene>
    <name evidence="5" type="ORF">GGQ63_002643</name>
</gene>
<dbReference type="Proteomes" id="UP000523821">
    <property type="component" value="Unassembled WGS sequence"/>
</dbReference>
<evidence type="ECO:0000259" key="4">
    <source>
        <dbReference type="Pfam" id="PF22725"/>
    </source>
</evidence>
<dbReference type="InterPro" id="IPR036291">
    <property type="entry name" value="NAD(P)-bd_dom_sf"/>
</dbReference>
<dbReference type="InterPro" id="IPR055170">
    <property type="entry name" value="GFO_IDH_MocA-like_dom"/>
</dbReference>
<accession>A0A7W9FMY9</accession>
<dbReference type="Pfam" id="PF01408">
    <property type="entry name" value="GFO_IDH_MocA"/>
    <property type="match status" value="1"/>
</dbReference>
<dbReference type="GO" id="GO:0016491">
    <property type="term" value="F:oxidoreductase activity"/>
    <property type="evidence" value="ECO:0007669"/>
    <property type="project" value="UniProtKB-KW"/>
</dbReference>
<organism evidence="5 6">
    <name type="scientific">Prosthecomicrobium pneumaticum</name>
    <dbReference type="NCBI Taxonomy" id="81895"/>
    <lineage>
        <taxon>Bacteria</taxon>
        <taxon>Pseudomonadati</taxon>
        <taxon>Pseudomonadota</taxon>
        <taxon>Alphaproteobacteria</taxon>
        <taxon>Hyphomicrobiales</taxon>
        <taxon>Kaistiaceae</taxon>
        <taxon>Prosthecomicrobium</taxon>
    </lineage>
</organism>
<feature type="domain" description="GFO/IDH/MocA-like oxidoreductase" evidence="4">
    <location>
        <begin position="134"/>
        <end position="254"/>
    </location>
</feature>
<dbReference type="Pfam" id="PF22725">
    <property type="entry name" value="GFO_IDH_MocA_C3"/>
    <property type="match status" value="1"/>
</dbReference>
<dbReference type="EMBL" id="JACHOO010000005">
    <property type="protein sequence ID" value="MBB5753573.1"/>
    <property type="molecule type" value="Genomic_DNA"/>
</dbReference>
<evidence type="ECO:0000256" key="2">
    <source>
        <dbReference type="ARBA" id="ARBA00023002"/>
    </source>
</evidence>
<keyword evidence="2" id="KW-0560">Oxidoreductase</keyword>
<dbReference type="InterPro" id="IPR000683">
    <property type="entry name" value="Gfo/Idh/MocA-like_OxRdtase_N"/>
</dbReference>
<dbReference type="Gene3D" id="3.40.50.720">
    <property type="entry name" value="NAD(P)-binding Rossmann-like Domain"/>
    <property type="match status" value="1"/>
</dbReference>
<dbReference type="PANTHER" id="PTHR43708">
    <property type="entry name" value="CONSERVED EXPRESSED OXIDOREDUCTASE (EUROFUNG)"/>
    <property type="match status" value="1"/>
</dbReference>
<feature type="domain" description="Gfo/Idh/MocA-like oxidoreductase N-terminal" evidence="3">
    <location>
        <begin position="5"/>
        <end position="119"/>
    </location>
</feature>
<dbReference type="RefSeq" id="WP_183856530.1">
    <property type="nucleotide sequence ID" value="NZ_JACHOO010000005.1"/>
</dbReference>
<name>A0A7W9FMY9_9HYPH</name>
<evidence type="ECO:0000256" key="1">
    <source>
        <dbReference type="ARBA" id="ARBA00010928"/>
    </source>
</evidence>
<evidence type="ECO:0000313" key="6">
    <source>
        <dbReference type="Proteomes" id="UP000523821"/>
    </source>
</evidence>
<dbReference type="GO" id="GO:0000166">
    <property type="term" value="F:nucleotide binding"/>
    <property type="evidence" value="ECO:0007669"/>
    <property type="project" value="InterPro"/>
</dbReference>
<dbReference type="SUPFAM" id="SSF55347">
    <property type="entry name" value="Glyceraldehyde-3-phosphate dehydrogenase-like, C-terminal domain"/>
    <property type="match status" value="1"/>
</dbReference>
<evidence type="ECO:0000313" key="5">
    <source>
        <dbReference type="EMBL" id="MBB5753573.1"/>
    </source>
</evidence>
<dbReference type="PANTHER" id="PTHR43708:SF5">
    <property type="entry name" value="CONSERVED EXPRESSED OXIDOREDUCTASE (EUROFUNG)-RELATED"/>
    <property type="match status" value="1"/>
</dbReference>
<dbReference type="SUPFAM" id="SSF51735">
    <property type="entry name" value="NAD(P)-binding Rossmann-fold domains"/>
    <property type="match status" value="1"/>
</dbReference>
<sequence>MARIGIGVVGLGMASTPHALSLADLSDRAEVVAAYSPSAARRAAFAARFPLPLATSLDAVLGDPRIAALLVLTPPSSHGELVAAAAAAGKHVLLEKPLETTTARALTMVETAEAAGITLAICLQHRFRPVAEALGAIVAEGRLGTLVSASARLSNWRPQSYYDEPGRGTRARDGGGVLLTQGIHTLDLLIALAGPPVEAIAYATTTPVHQMETEDLVAGAVRFGNGALGTVAATTCAYPGAPDAIELIGTQGTARIEGASLVAAFHDGSTVQIEDGGPGGGAGADPMAFPHQHHRAVLADFLDAVETGRPPRVSGRTALAVHRLIDALLRSAETGRGEPIEG</sequence>
<protein>
    <submittedName>
        <fullName evidence="5">Putative dehydrogenase</fullName>
    </submittedName>
</protein>
<comment type="caution">
    <text evidence="5">The sequence shown here is derived from an EMBL/GenBank/DDBJ whole genome shotgun (WGS) entry which is preliminary data.</text>
</comment>
<dbReference type="AlphaFoldDB" id="A0A7W9FMY9"/>